<accession>A0AAD5L354</accession>
<sequence length="227" mass="25263">MSLTRMILVPVILMVMTGCWPASADPRLNNALLWKRLGLNRAIGSERPQITSSKKKGESTVYFIKLPPQPHYYSAFNLLPSSGYQKNTPEPFETVSVDFTANGKPESVYHWNLPLGLSSTTTTTTTTTAAPPAVSSSHSPLNQKKPYRRNYYNNGKPHKLYFVKPSYRAPVTTTPTPITSTASGSTDAPQSTTTVATFYKKFQFKKNFKGNGKPNQLYFVQPAHFSF</sequence>
<keyword evidence="2" id="KW-0732">Signal</keyword>
<dbReference type="AlphaFoldDB" id="A0AAD5L354"/>
<feature type="region of interest" description="Disordered" evidence="1">
    <location>
        <begin position="122"/>
        <end position="149"/>
    </location>
</feature>
<dbReference type="PROSITE" id="PS51257">
    <property type="entry name" value="PROKAR_LIPOPROTEIN"/>
    <property type="match status" value="1"/>
</dbReference>
<evidence type="ECO:0000256" key="1">
    <source>
        <dbReference type="SAM" id="MobiDB-lite"/>
    </source>
</evidence>
<feature type="chain" id="PRO_5041915631" evidence="2">
    <location>
        <begin position="25"/>
        <end position="227"/>
    </location>
</feature>
<proteinExistence type="predicted"/>
<dbReference type="Proteomes" id="UP000820818">
    <property type="component" value="Linkage Group LG7"/>
</dbReference>
<evidence type="ECO:0000256" key="2">
    <source>
        <dbReference type="SAM" id="SignalP"/>
    </source>
</evidence>
<dbReference type="EMBL" id="WJBH02000007">
    <property type="protein sequence ID" value="KAI9555161.1"/>
    <property type="molecule type" value="Genomic_DNA"/>
</dbReference>
<feature type="signal peptide" evidence="2">
    <location>
        <begin position="1"/>
        <end position="24"/>
    </location>
</feature>
<evidence type="ECO:0000313" key="3">
    <source>
        <dbReference type="EMBL" id="KAI9555161.1"/>
    </source>
</evidence>
<protein>
    <submittedName>
        <fullName evidence="3">Uncharacterized protein</fullName>
    </submittedName>
</protein>
<keyword evidence="4" id="KW-1185">Reference proteome</keyword>
<organism evidence="3 4">
    <name type="scientific">Daphnia sinensis</name>
    <dbReference type="NCBI Taxonomy" id="1820382"/>
    <lineage>
        <taxon>Eukaryota</taxon>
        <taxon>Metazoa</taxon>
        <taxon>Ecdysozoa</taxon>
        <taxon>Arthropoda</taxon>
        <taxon>Crustacea</taxon>
        <taxon>Branchiopoda</taxon>
        <taxon>Diplostraca</taxon>
        <taxon>Cladocera</taxon>
        <taxon>Anomopoda</taxon>
        <taxon>Daphniidae</taxon>
        <taxon>Daphnia</taxon>
        <taxon>Daphnia similis group</taxon>
    </lineage>
</organism>
<name>A0AAD5L354_9CRUS</name>
<evidence type="ECO:0000313" key="4">
    <source>
        <dbReference type="Proteomes" id="UP000820818"/>
    </source>
</evidence>
<feature type="compositionally biased region" description="Low complexity" evidence="1">
    <location>
        <begin position="122"/>
        <end position="140"/>
    </location>
</feature>
<reference evidence="3 4" key="1">
    <citation type="submission" date="2022-05" db="EMBL/GenBank/DDBJ databases">
        <title>A multi-omics perspective on studying reproductive biology in Daphnia sinensis.</title>
        <authorList>
            <person name="Jia J."/>
        </authorList>
    </citation>
    <scope>NUCLEOTIDE SEQUENCE [LARGE SCALE GENOMIC DNA]</scope>
    <source>
        <strain evidence="3 4">WSL</strain>
    </source>
</reference>
<dbReference type="InterPro" id="IPR031983">
    <property type="entry name" value="DUF4786"/>
</dbReference>
<gene>
    <name evidence="3" type="ORF">GHT06_017676</name>
</gene>
<comment type="caution">
    <text evidence="3">The sequence shown here is derived from an EMBL/GenBank/DDBJ whole genome shotgun (WGS) entry which is preliminary data.</text>
</comment>
<dbReference type="Pfam" id="PF16027">
    <property type="entry name" value="DUF4786"/>
    <property type="match status" value="1"/>
</dbReference>